<evidence type="ECO:0008006" key="3">
    <source>
        <dbReference type="Google" id="ProtNLM"/>
    </source>
</evidence>
<comment type="caution">
    <text evidence="1">The sequence shown here is derived from an EMBL/GenBank/DDBJ whole genome shotgun (WGS) entry which is preliminary data.</text>
</comment>
<evidence type="ECO:0000313" key="2">
    <source>
        <dbReference type="Proteomes" id="UP000005938"/>
    </source>
</evidence>
<dbReference type="Proteomes" id="UP000005938">
    <property type="component" value="Unassembled WGS sequence"/>
</dbReference>
<accession>I0WF76</accession>
<protein>
    <recommendedName>
        <fullName evidence="3">DUF3298 domain-containing protein</fullName>
    </recommendedName>
</protein>
<dbReference type="Gene3D" id="3.30.565.40">
    <property type="entry name" value="Fervidobacterium nodosum Rt17-B1 like"/>
    <property type="match status" value="1"/>
</dbReference>
<proteinExistence type="predicted"/>
<organism evidence="1 2">
    <name type="scientific">Imtechella halotolerans K1</name>
    <dbReference type="NCBI Taxonomy" id="946077"/>
    <lineage>
        <taxon>Bacteria</taxon>
        <taxon>Pseudomonadati</taxon>
        <taxon>Bacteroidota</taxon>
        <taxon>Flavobacteriia</taxon>
        <taxon>Flavobacteriales</taxon>
        <taxon>Flavobacteriaceae</taxon>
        <taxon>Imtechella</taxon>
    </lineage>
</organism>
<sequence length="234" mass="27136">MTAISFGQSVKIDTFRVKESSRFKEIQSGKMNFPIIRTNNKEVDAIINADIKNRFTGNEFSDETLESTFEKWADDRIIYIDFNVTYNQNGLISFSVTAEGCGAYCTSWTEYFTYSATTGKWLLISDIIEMSESITKKVEKDKDNLYIQQKKELKEMLEDPTSGLNEETYKWALEYYQECQAAFNLDSFFIHSNGLSLVQDCYLPNAIKNLTPLIYLTYSIEEIEKYTSFKYIIP</sequence>
<reference evidence="1 2" key="1">
    <citation type="journal article" date="2012" name="J. Bacteriol.">
        <title>Genome Sequence of the Halotolerant Bacterium Imtechella halotolerans K1T.</title>
        <authorList>
            <person name="Kumar S."/>
            <person name="Vikram S."/>
            <person name="Subramanian S."/>
            <person name="Raghava G.P."/>
            <person name="Pinnaka A.K."/>
        </authorList>
    </citation>
    <scope>NUCLEOTIDE SEQUENCE [LARGE SCALE GENOMIC DNA]</scope>
    <source>
        <strain evidence="1 2">K1</strain>
    </source>
</reference>
<dbReference type="EMBL" id="AJJU01000008">
    <property type="protein sequence ID" value="EID75042.1"/>
    <property type="molecule type" value="Genomic_DNA"/>
</dbReference>
<evidence type="ECO:0000313" key="1">
    <source>
        <dbReference type="EMBL" id="EID75042.1"/>
    </source>
</evidence>
<dbReference type="eggNOG" id="ENOG5032CNZ">
    <property type="taxonomic scope" value="Bacteria"/>
</dbReference>
<gene>
    <name evidence="1" type="ORF">W5A_07547</name>
</gene>
<dbReference type="STRING" id="946077.W5A_07547"/>
<name>I0WF76_9FLAO</name>
<dbReference type="AlphaFoldDB" id="I0WF76"/>
<keyword evidence="2" id="KW-1185">Reference proteome</keyword>